<evidence type="ECO:0000256" key="2">
    <source>
        <dbReference type="ARBA" id="ARBA00023239"/>
    </source>
</evidence>
<protein>
    <submittedName>
        <fullName evidence="5">Type 1 glutamine amidotransferase domain-containing protein</fullName>
    </submittedName>
</protein>
<gene>
    <name evidence="5" type="ORF">JI741_14030</name>
</gene>
<sequence length="265" mass="28740">MTNPSSNTPGKLLLTALLTAVSFLSYSQSRKILIVSTNVDSVGNHVSGTFLKEIAYPFKYFIDKGYAVDVLTPKGGKAAIYDNGNVPDDLQQIQKSEAFSTKINATLSPVQVNVKDYVAIFYPGGHGQYFDVMNDERISVIAAKIYENGGVVGTAGHGAASLINVQLSNGSYLVAGKTMTCFPHWAELKFMNISNYGKLLPFDMEDVLARRGAILNVCSAENRDNNSLTLVADAKNKIVTGAFANSAPWVAEQMDLLIKENKKRS</sequence>
<dbReference type="EMBL" id="JAERRB010000004">
    <property type="protein sequence ID" value="MBL0742344.1"/>
    <property type="molecule type" value="Genomic_DNA"/>
</dbReference>
<organism evidence="5 6">
    <name type="scientific">Chryseolinea lacunae</name>
    <dbReference type="NCBI Taxonomy" id="2801331"/>
    <lineage>
        <taxon>Bacteria</taxon>
        <taxon>Pseudomonadati</taxon>
        <taxon>Bacteroidota</taxon>
        <taxon>Cytophagia</taxon>
        <taxon>Cytophagales</taxon>
        <taxon>Fulvivirgaceae</taxon>
        <taxon>Chryseolinea</taxon>
    </lineage>
</organism>
<dbReference type="RefSeq" id="WP_202010490.1">
    <property type="nucleotide sequence ID" value="NZ_JAERRB010000004.1"/>
</dbReference>
<evidence type="ECO:0000256" key="3">
    <source>
        <dbReference type="ARBA" id="ARBA00038493"/>
    </source>
</evidence>
<dbReference type="SUPFAM" id="SSF52317">
    <property type="entry name" value="Class I glutamine amidotransferase-like"/>
    <property type="match status" value="1"/>
</dbReference>
<dbReference type="CDD" id="cd03141">
    <property type="entry name" value="GATase1_Hsp31_like"/>
    <property type="match status" value="1"/>
</dbReference>
<dbReference type="PANTHER" id="PTHR48094">
    <property type="entry name" value="PROTEIN/NUCLEIC ACID DEGLYCASE DJ-1-RELATED"/>
    <property type="match status" value="1"/>
</dbReference>
<comment type="caution">
    <text evidence="5">The sequence shown here is derived from an EMBL/GenBank/DDBJ whole genome shotgun (WGS) entry which is preliminary data.</text>
</comment>
<keyword evidence="6" id="KW-1185">Reference proteome</keyword>
<dbReference type="InterPro" id="IPR002818">
    <property type="entry name" value="DJ-1/PfpI"/>
</dbReference>
<evidence type="ECO:0000256" key="1">
    <source>
        <dbReference type="ARBA" id="ARBA00023016"/>
    </source>
</evidence>
<dbReference type="Gene3D" id="3.40.50.880">
    <property type="match status" value="1"/>
</dbReference>
<evidence type="ECO:0000313" key="6">
    <source>
        <dbReference type="Proteomes" id="UP000613030"/>
    </source>
</evidence>
<dbReference type="Proteomes" id="UP000613030">
    <property type="component" value="Unassembled WGS sequence"/>
</dbReference>
<dbReference type="Pfam" id="PF01965">
    <property type="entry name" value="DJ-1_PfpI"/>
    <property type="match status" value="1"/>
</dbReference>
<keyword evidence="1" id="KW-0346">Stress response</keyword>
<keyword evidence="5" id="KW-0315">Glutamine amidotransferase</keyword>
<feature type="domain" description="DJ-1/PfpI" evidence="4">
    <location>
        <begin position="53"/>
        <end position="184"/>
    </location>
</feature>
<reference evidence="5 6" key="1">
    <citation type="submission" date="2021-01" db="EMBL/GenBank/DDBJ databases">
        <title>Chryseolinea sp. Jin1 Genome sequencing and assembly.</title>
        <authorList>
            <person name="Kim I."/>
        </authorList>
    </citation>
    <scope>NUCLEOTIDE SEQUENCE [LARGE SCALE GENOMIC DNA]</scope>
    <source>
        <strain evidence="5 6">Jin1</strain>
    </source>
</reference>
<comment type="similarity">
    <text evidence="3">Belongs to the peptidase C56 family. HSP31-like subfamily.</text>
</comment>
<name>A0ABS1KSD8_9BACT</name>
<dbReference type="PANTHER" id="PTHR48094:SF11">
    <property type="entry name" value="GLUTATHIONE-INDEPENDENT GLYOXALASE HSP31-RELATED"/>
    <property type="match status" value="1"/>
</dbReference>
<proteinExistence type="inferred from homology"/>
<keyword evidence="2" id="KW-0456">Lyase</keyword>
<evidence type="ECO:0000259" key="4">
    <source>
        <dbReference type="Pfam" id="PF01965"/>
    </source>
</evidence>
<evidence type="ECO:0000313" key="5">
    <source>
        <dbReference type="EMBL" id="MBL0742344.1"/>
    </source>
</evidence>
<dbReference type="InterPro" id="IPR029062">
    <property type="entry name" value="Class_I_gatase-like"/>
</dbReference>
<dbReference type="InterPro" id="IPR050325">
    <property type="entry name" value="Prot/Nucl_acid_deglycase"/>
</dbReference>
<accession>A0ABS1KSD8</accession>